<evidence type="ECO:0000313" key="1">
    <source>
        <dbReference type="EMBL" id="SVD48720.1"/>
    </source>
</evidence>
<protein>
    <submittedName>
        <fullName evidence="1">Uncharacterized protein</fullName>
    </submittedName>
</protein>
<gene>
    <name evidence="1" type="ORF">METZ01_LOCUS401574</name>
</gene>
<sequence length="283" mass="31952">KAGKPATDILQALGKFEATMTELIQAAKERPLCRYDIKYEAHFAALLPHLGPLRNFVKSFTLRALAHLANDDPEAALADIRMCLFLAESIRDEPFLISQLVRIASLQIALQPVWEGLKEEKWNAEQLADIEKQLAKIDLLNGYHISILGERDFANLAIDRMRDDPKLGAALFGNDVDSPAHRFIPDGWLNQNQKRLNEMHVNFSQRIVDPKARRIHPDIAVAFNKELNARTKRKLAIFDILSGMLLPAIDKVAIKIGFAQAGVDHARIACHLELHKLKHKKYP</sequence>
<name>A0A382VQS0_9ZZZZ</name>
<feature type="non-terminal residue" evidence="1">
    <location>
        <position position="283"/>
    </location>
</feature>
<organism evidence="1">
    <name type="scientific">marine metagenome</name>
    <dbReference type="NCBI Taxonomy" id="408172"/>
    <lineage>
        <taxon>unclassified sequences</taxon>
        <taxon>metagenomes</taxon>
        <taxon>ecological metagenomes</taxon>
    </lineage>
</organism>
<dbReference type="EMBL" id="UINC01153800">
    <property type="protein sequence ID" value="SVD48720.1"/>
    <property type="molecule type" value="Genomic_DNA"/>
</dbReference>
<dbReference type="AlphaFoldDB" id="A0A382VQS0"/>
<proteinExistence type="predicted"/>
<reference evidence="1" key="1">
    <citation type="submission" date="2018-05" db="EMBL/GenBank/DDBJ databases">
        <authorList>
            <person name="Lanie J.A."/>
            <person name="Ng W.-L."/>
            <person name="Kazmierczak K.M."/>
            <person name="Andrzejewski T.M."/>
            <person name="Davidsen T.M."/>
            <person name="Wayne K.J."/>
            <person name="Tettelin H."/>
            <person name="Glass J.I."/>
            <person name="Rusch D."/>
            <person name="Podicherti R."/>
            <person name="Tsui H.-C.T."/>
            <person name="Winkler M.E."/>
        </authorList>
    </citation>
    <scope>NUCLEOTIDE SEQUENCE</scope>
</reference>
<accession>A0A382VQS0</accession>
<feature type="non-terminal residue" evidence="1">
    <location>
        <position position="1"/>
    </location>
</feature>